<sequence length="74" mass="7151">AAKLACQHGLALGLEALAMPPQAPAPASIDDYVQARAALDALAAAALATVHSPRPGISADAAGALAQIAALLGE</sequence>
<comment type="caution">
    <text evidence="1">The sequence shown here is derived from an EMBL/GenBank/DDBJ whole genome shotgun (WGS) entry which is preliminary data.</text>
</comment>
<accession>A0A0P9DQ14</accession>
<evidence type="ECO:0000313" key="2">
    <source>
        <dbReference type="Proteomes" id="UP000050509"/>
    </source>
</evidence>
<gene>
    <name evidence="1" type="ORF">SE17_16630</name>
</gene>
<proteinExistence type="predicted"/>
<name>A0A0P9DQ14_9CHLR</name>
<dbReference type="EMBL" id="LJCR01000609">
    <property type="protein sequence ID" value="KPV52244.1"/>
    <property type="molecule type" value="Genomic_DNA"/>
</dbReference>
<feature type="non-terminal residue" evidence="1">
    <location>
        <position position="1"/>
    </location>
</feature>
<protein>
    <submittedName>
        <fullName evidence="1">Uncharacterized protein</fullName>
    </submittedName>
</protein>
<dbReference type="AlphaFoldDB" id="A0A0P9DQ14"/>
<reference evidence="1 2" key="1">
    <citation type="submission" date="2015-09" db="EMBL/GenBank/DDBJ databases">
        <title>Draft genome sequence of Kouleothrix aurantiaca JCM 19913.</title>
        <authorList>
            <person name="Hemp J."/>
        </authorList>
    </citation>
    <scope>NUCLEOTIDE SEQUENCE [LARGE SCALE GENOMIC DNA]</scope>
    <source>
        <strain evidence="1 2">COM-B</strain>
    </source>
</reference>
<evidence type="ECO:0000313" key="1">
    <source>
        <dbReference type="EMBL" id="KPV52244.1"/>
    </source>
</evidence>
<organism evidence="1 2">
    <name type="scientific">Kouleothrix aurantiaca</name>
    <dbReference type="NCBI Taxonomy" id="186479"/>
    <lineage>
        <taxon>Bacteria</taxon>
        <taxon>Bacillati</taxon>
        <taxon>Chloroflexota</taxon>
        <taxon>Chloroflexia</taxon>
        <taxon>Chloroflexales</taxon>
        <taxon>Roseiflexineae</taxon>
        <taxon>Roseiflexaceae</taxon>
        <taxon>Kouleothrix</taxon>
    </lineage>
</organism>
<keyword evidence="2" id="KW-1185">Reference proteome</keyword>
<dbReference type="Proteomes" id="UP000050509">
    <property type="component" value="Unassembled WGS sequence"/>
</dbReference>